<keyword evidence="11" id="KW-1185">Reference proteome</keyword>
<dbReference type="Pfam" id="PF02578">
    <property type="entry name" value="Cu-oxidase_4"/>
    <property type="match status" value="1"/>
</dbReference>
<keyword evidence="6" id="KW-0862">Zinc</keyword>
<evidence type="ECO:0008006" key="12">
    <source>
        <dbReference type="Google" id="ProtNLM"/>
    </source>
</evidence>
<comment type="caution">
    <text evidence="10">The sequence shown here is derived from an EMBL/GenBank/DDBJ whole genome shotgun (WGS) entry which is preliminary data.</text>
</comment>
<evidence type="ECO:0000256" key="7">
    <source>
        <dbReference type="ARBA" id="ARBA00047989"/>
    </source>
</evidence>
<keyword evidence="5" id="KW-0378">Hydrolase</keyword>
<dbReference type="HOGENOM" id="CLU_065784_0_0_7"/>
<evidence type="ECO:0000256" key="9">
    <source>
        <dbReference type="ARBA" id="ARBA00049893"/>
    </source>
</evidence>
<evidence type="ECO:0000256" key="1">
    <source>
        <dbReference type="ARBA" id="ARBA00000553"/>
    </source>
</evidence>
<dbReference type="SUPFAM" id="SSF64438">
    <property type="entry name" value="CNF1/YfiH-like putative cysteine hydrolases"/>
    <property type="match status" value="1"/>
</dbReference>
<evidence type="ECO:0000256" key="5">
    <source>
        <dbReference type="ARBA" id="ARBA00022801"/>
    </source>
</evidence>
<gene>
    <name evidence="10" type="ORF">ETSY1_07065</name>
</gene>
<dbReference type="Gene3D" id="3.60.140.10">
    <property type="entry name" value="CNF1/YfiH-like putative cysteine hydrolases"/>
    <property type="match status" value="1"/>
</dbReference>
<comment type="catalytic activity">
    <reaction evidence="9">
        <text>S-methyl-5'-thioadenosine + phosphate = 5-(methylsulfanyl)-alpha-D-ribose 1-phosphate + adenine</text>
        <dbReference type="Rhea" id="RHEA:11852"/>
        <dbReference type="ChEBI" id="CHEBI:16708"/>
        <dbReference type="ChEBI" id="CHEBI:17509"/>
        <dbReference type="ChEBI" id="CHEBI:43474"/>
        <dbReference type="ChEBI" id="CHEBI:58533"/>
        <dbReference type="EC" id="2.4.2.28"/>
    </reaction>
    <physiologicalReaction direction="left-to-right" evidence="9">
        <dbReference type="Rhea" id="RHEA:11853"/>
    </physiologicalReaction>
</comment>
<evidence type="ECO:0000256" key="4">
    <source>
        <dbReference type="ARBA" id="ARBA00022723"/>
    </source>
</evidence>
<comment type="catalytic activity">
    <reaction evidence="8">
        <text>adenosine + phosphate = alpha-D-ribose 1-phosphate + adenine</text>
        <dbReference type="Rhea" id="RHEA:27642"/>
        <dbReference type="ChEBI" id="CHEBI:16335"/>
        <dbReference type="ChEBI" id="CHEBI:16708"/>
        <dbReference type="ChEBI" id="CHEBI:43474"/>
        <dbReference type="ChEBI" id="CHEBI:57720"/>
        <dbReference type="EC" id="2.4.2.1"/>
    </reaction>
    <physiologicalReaction direction="left-to-right" evidence="8">
        <dbReference type="Rhea" id="RHEA:27643"/>
    </physiologicalReaction>
</comment>
<dbReference type="PANTHER" id="PTHR30616">
    <property type="entry name" value="UNCHARACTERIZED PROTEIN YFIH"/>
    <property type="match status" value="1"/>
</dbReference>
<keyword evidence="3" id="KW-0808">Transferase</keyword>
<evidence type="ECO:0000256" key="2">
    <source>
        <dbReference type="ARBA" id="ARBA00007353"/>
    </source>
</evidence>
<dbReference type="EMBL" id="AZHW01000225">
    <property type="protein sequence ID" value="ETX01518.1"/>
    <property type="molecule type" value="Genomic_DNA"/>
</dbReference>
<protein>
    <recommendedName>
        <fullName evidence="12">Purine nucleoside phosphorylase</fullName>
    </recommendedName>
</protein>
<evidence type="ECO:0000313" key="10">
    <source>
        <dbReference type="EMBL" id="ETX01518.1"/>
    </source>
</evidence>
<keyword evidence="4" id="KW-0479">Metal-binding</keyword>
<evidence type="ECO:0000256" key="8">
    <source>
        <dbReference type="ARBA" id="ARBA00048968"/>
    </source>
</evidence>
<name>W4LU58_ENTF1</name>
<dbReference type="GO" id="GO:0017061">
    <property type="term" value="F:S-methyl-5-thioadenosine phosphorylase activity"/>
    <property type="evidence" value="ECO:0007669"/>
    <property type="project" value="UniProtKB-EC"/>
</dbReference>
<dbReference type="InterPro" id="IPR011324">
    <property type="entry name" value="Cytotoxic_necrot_fac-like_cat"/>
</dbReference>
<dbReference type="InterPro" id="IPR003730">
    <property type="entry name" value="Cu_polyphenol_OxRdtase"/>
</dbReference>
<dbReference type="GO" id="GO:0016787">
    <property type="term" value="F:hydrolase activity"/>
    <property type="evidence" value="ECO:0007669"/>
    <property type="project" value="UniProtKB-KW"/>
</dbReference>
<evidence type="ECO:0000256" key="6">
    <source>
        <dbReference type="ARBA" id="ARBA00022833"/>
    </source>
</evidence>
<dbReference type="GO" id="GO:0005507">
    <property type="term" value="F:copper ion binding"/>
    <property type="evidence" value="ECO:0007669"/>
    <property type="project" value="TreeGrafter"/>
</dbReference>
<sequence length="283" mass="30692">MSGDTEVADVVPSVREGHFDAWLTDEAAYLAPAPRPEMAGLRCAFTLRYAGRSGLGFNLGFDRGPRHEVLANRRRLLHALGMDKATLCTVRQVHSNAVCVVDEQALTNGLAGIETDALVTALPHVPIGVLAADCLPIVLYSAHPRALGVAHAGRMGTYHQVVLAALKVMQQQFAINPSQIRVMIGPGIGGCCYDLDHRAIDPFRERFADWESYCLPQKPGLWTMDLVRANRAQLQAAGVPSAHIRSLDMCTVCHCAHLFSHRAEREAAGRGMGMAVLLPEGQE</sequence>
<dbReference type="PANTHER" id="PTHR30616:SF2">
    <property type="entry name" value="PURINE NUCLEOSIDE PHOSPHORYLASE LACC1"/>
    <property type="match status" value="1"/>
</dbReference>
<comment type="catalytic activity">
    <reaction evidence="7">
        <text>adenosine + H2O + H(+) = inosine + NH4(+)</text>
        <dbReference type="Rhea" id="RHEA:24408"/>
        <dbReference type="ChEBI" id="CHEBI:15377"/>
        <dbReference type="ChEBI" id="CHEBI:15378"/>
        <dbReference type="ChEBI" id="CHEBI:16335"/>
        <dbReference type="ChEBI" id="CHEBI:17596"/>
        <dbReference type="ChEBI" id="CHEBI:28938"/>
        <dbReference type="EC" id="3.5.4.4"/>
    </reaction>
    <physiologicalReaction direction="left-to-right" evidence="7">
        <dbReference type="Rhea" id="RHEA:24409"/>
    </physiologicalReaction>
</comment>
<organism evidence="10 11">
    <name type="scientific">Entotheonella factor</name>
    <dbReference type="NCBI Taxonomy" id="1429438"/>
    <lineage>
        <taxon>Bacteria</taxon>
        <taxon>Pseudomonadati</taxon>
        <taxon>Nitrospinota/Tectimicrobiota group</taxon>
        <taxon>Candidatus Tectimicrobiota</taxon>
        <taxon>Candidatus Entotheonellia</taxon>
        <taxon>Candidatus Entotheonellales</taxon>
        <taxon>Candidatus Entotheonellaceae</taxon>
        <taxon>Candidatus Entotheonella</taxon>
    </lineage>
</organism>
<evidence type="ECO:0000313" key="11">
    <source>
        <dbReference type="Proteomes" id="UP000019141"/>
    </source>
</evidence>
<dbReference type="CDD" id="cd16833">
    <property type="entry name" value="YfiH"/>
    <property type="match status" value="1"/>
</dbReference>
<dbReference type="Proteomes" id="UP000019141">
    <property type="component" value="Unassembled WGS sequence"/>
</dbReference>
<reference evidence="10 11" key="1">
    <citation type="journal article" date="2014" name="Nature">
        <title>An environmental bacterial taxon with a large and distinct metabolic repertoire.</title>
        <authorList>
            <person name="Wilson M.C."/>
            <person name="Mori T."/>
            <person name="Ruckert C."/>
            <person name="Uria A.R."/>
            <person name="Helf M.J."/>
            <person name="Takada K."/>
            <person name="Gernert C."/>
            <person name="Steffens U.A."/>
            <person name="Heycke N."/>
            <person name="Schmitt S."/>
            <person name="Rinke C."/>
            <person name="Helfrich E.J."/>
            <person name="Brachmann A.O."/>
            <person name="Gurgui C."/>
            <person name="Wakimoto T."/>
            <person name="Kracht M."/>
            <person name="Crusemann M."/>
            <person name="Hentschel U."/>
            <person name="Abe I."/>
            <person name="Matsunaga S."/>
            <person name="Kalinowski J."/>
            <person name="Takeyama H."/>
            <person name="Piel J."/>
        </authorList>
    </citation>
    <scope>NUCLEOTIDE SEQUENCE [LARGE SCALE GENOMIC DNA]</scope>
    <source>
        <strain evidence="11">TSY1</strain>
    </source>
</reference>
<accession>W4LU58</accession>
<comment type="similarity">
    <text evidence="2">Belongs to the purine nucleoside phosphorylase YfiH/LACC1 family.</text>
</comment>
<evidence type="ECO:0000256" key="3">
    <source>
        <dbReference type="ARBA" id="ARBA00022679"/>
    </source>
</evidence>
<proteinExistence type="inferred from homology"/>
<dbReference type="InterPro" id="IPR038371">
    <property type="entry name" value="Cu_polyphenol_OxRdtase_sf"/>
</dbReference>
<dbReference type="AlphaFoldDB" id="W4LU58"/>
<comment type="catalytic activity">
    <reaction evidence="1">
        <text>inosine + phosphate = alpha-D-ribose 1-phosphate + hypoxanthine</text>
        <dbReference type="Rhea" id="RHEA:27646"/>
        <dbReference type="ChEBI" id="CHEBI:17368"/>
        <dbReference type="ChEBI" id="CHEBI:17596"/>
        <dbReference type="ChEBI" id="CHEBI:43474"/>
        <dbReference type="ChEBI" id="CHEBI:57720"/>
        <dbReference type="EC" id="2.4.2.1"/>
    </reaction>
    <physiologicalReaction direction="left-to-right" evidence="1">
        <dbReference type="Rhea" id="RHEA:27647"/>
    </physiologicalReaction>
</comment>